<evidence type="ECO:0000313" key="3">
    <source>
        <dbReference type="Proteomes" id="UP001418444"/>
    </source>
</evidence>
<dbReference type="RefSeq" id="WP_344784061.1">
    <property type="nucleotide sequence ID" value="NZ_BAAAZW010000006.1"/>
</dbReference>
<name>A0ABP7PEA3_9ACTN</name>
<dbReference type="EMBL" id="BAAAZW010000006">
    <property type="protein sequence ID" value="GAA3963126.1"/>
    <property type="molecule type" value="Genomic_DNA"/>
</dbReference>
<reference evidence="3" key="1">
    <citation type="journal article" date="2019" name="Int. J. Syst. Evol. Microbiol.">
        <title>The Global Catalogue of Microorganisms (GCM) 10K type strain sequencing project: providing services to taxonomists for standard genome sequencing and annotation.</title>
        <authorList>
            <consortium name="The Broad Institute Genomics Platform"/>
            <consortium name="The Broad Institute Genome Sequencing Center for Infectious Disease"/>
            <person name="Wu L."/>
            <person name="Ma J."/>
        </authorList>
    </citation>
    <scope>NUCLEOTIDE SEQUENCE [LARGE SCALE GENOMIC DNA]</scope>
    <source>
        <strain evidence="3">JCM 16923</strain>
    </source>
</reference>
<protein>
    <recommendedName>
        <fullName evidence="1">Gp28/Gp37-like domain-containing protein</fullName>
    </recommendedName>
</protein>
<evidence type="ECO:0000259" key="1">
    <source>
        <dbReference type="Pfam" id="PF14594"/>
    </source>
</evidence>
<accession>A0ABP7PEA3</accession>
<sequence length="532" mass="57433">MTGPGYVTPTVDGVEDFDYLQIGRRVGQGEGSKIQWRPVGGYVEAGITWTWGLEPGTFAFELHPRNPLNDAIRQADIDRHIYQFAASYHGVPFSGRIMKRQQAGKPGSEKFIYSGVCNKKWLQTGYGWVNNFFPPEIQIGLTGKQDIRFGPLDMVAKSYVSSVYTRQGRPVWPGLPIRWPSGWDQPDLADINSLDDLLDMVTDVADSLEIVAMMARFTRLDELFGQAQQQYDAGFSVDLYDGHGTAPSVFRADGISALQGFLDMNGSSFLRLDKLFSSAGQDLIATTANRAGYVFNTQRVRDNTRVQFRTDSQGQIADYDMSVIAPEMTRAIIGGKSPSMVNDLIEIGANLAIAALVAVVASIPGAGGVAGLAGLSVGDLFDDIFFAYQVTADNDLEDELGEDGFMEGFADNTAAYSIDSYAIGKTALKERGGTKELTLNTATGGAGGRGISFGADDGTARRFRLGDKVTLWDRGNVVERHVTAVSVSSKPGALMREAVTLGADKRARGAWTRLIGGVQSGAATMRGFANST</sequence>
<proteinExistence type="predicted"/>
<organism evidence="2 3">
    <name type="scientific">Gordonia caeni</name>
    <dbReference type="NCBI Taxonomy" id="1007097"/>
    <lineage>
        <taxon>Bacteria</taxon>
        <taxon>Bacillati</taxon>
        <taxon>Actinomycetota</taxon>
        <taxon>Actinomycetes</taxon>
        <taxon>Mycobacteriales</taxon>
        <taxon>Gordoniaceae</taxon>
        <taxon>Gordonia</taxon>
    </lineage>
</organism>
<dbReference type="InterPro" id="IPR029432">
    <property type="entry name" value="Gp28/Gp37-like_dom"/>
</dbReference>
<dbReference type="Pfam" id="PF14594">
    <property type="entry name" value="Sipho_Gp37"/>
    <property type="match status" value="1"/>
</dbReference>
<keyword evidence="3" id="KW-1185">Reference proteome</keyword>
<evidence type="ECO:0000313" key="2">
    <source>
        <dbReference type="EMBL" id="GAA3963126.1"/>
    </source>
</evidence>
<dbReference type="Proteomes" id="UP001418444">
    <property type="component" value="Unassembled WGS sequence"/>
</dbReference>
<feature type="domain" description="Gp28/Gp37-like" evidence="1">
    <location>
        <begin position="53"/>
        <end position="502"/>
    </location>
</feature>
<gene>
    <name evidence="2" type="ORF">GCM10022231_24250</name>
</gene>
<comment type="caution">
    <text evidence="2">The sequence shown here is derived from an EMBL/GenBank/DDBJ whole genome shotgun (WGS) entry which is preliminary data.</text>
</comment>